<dbReference type="Pfam" id="PF03572">
    <property type="entry name" value="Peptidase_S41"/>
    <property type="match status" value="1"/>
</dbReference>
<dbReference type="PANTHER" id="PTHR11261">
    <property type="entry name" value="INTERPHOTORECEPTOR RETINOID-BINDING PROTEIN"/>
    <property type="match status" value="1"/>
</dbReference>
<gene>
    <name evidence="2" type="ORF">J2W95_002438</name>
</gene>
<dbReference type="CDD" id="cd07563">
    <property type="entry name" value="Peptidase_S41_IRBP"/>
    <property type="match status" value="1"/>
</dbReference>
<dbReference type="Proteomes" id="UP001261871">
    <property type="component" value="Unassembled WGS sequence"/>
</dbReference>
<dbReference type="EMBL" id="JAVDTX010000005">
    <property type="protein sequence ID" value="MDR6845728.1"/>
    <property type="molecule type" value="Genomic_DNA"/>
</dbReference>
<feature type="domain" description="Tail specific protease" evidence="1">
    <location>
        <begin position="227"/>
        <end position="431"/>
    </location>
</feature>
<evidence type="ECO:0000313" key="3">
    <source>
        <dbReference type="Proteomes" id="UP001261871"/>
    </source>
</evidence>
<evidence type="ECO:0000313" key="2">
    <source>
        <dbReference type="EMBL" id="MDR6845728.1"/>
    </source>
</evidence>
<protein>
    <recommendedName>
        <fullName evidence="1">Tail specific protease domain-containing protein</fullName>
    </recommendedName>
</protein>
<accession>A0ABU1S407</accession>
<keyword evidence="3" id="KW-1185">Reference proteome</keyword>
<dbReference type="PANTHER" id="PTHR11261:SF3">
    <property type="entry name" value="RETINOL-BINDING PROTEIN 3"/>
    <property type="match status" value="1"/>
</dbReference>
<proteinExistence type="predicted"/>
<dbReference type="Gene3D" id="3.90.226.10">
    <property type="entry name" value="2-enoyl-CoA Hydratase, Chain A, domain 1"/>
    <property type="match status" value="1"/>
</dbReference>
<dbReference type="SMART" id="SM00245">
    <property type="entry name" value="TSPc"/>
    <property type="match status" value="1"/>
</dbReference>
<comment type="caution">
    <text evidence="2">The sequence shown here is derived from an EMBL/GenBank/DDBJ whole genome shotgun (WGS) entry which is preliminary data.</text>
</comment>
<reference evidence="2 3" key="1">
    <citation type="submission" date="2023-07" db="EMBL/GenBank/DDBJ databases">
        <title>Sorghum-associated microbial communities from plants grown in Nebraska, USA.</title>
        <authorList>
            <person name="Schachtman D."/>
        </authorList>
    </citation>
    <scope>NUCLEOTIDE SEQUENCE [LARGE SCALE GENOMIC DNA]</scope>
    <source>
        <strain evidence="2 3">BE124</strain>
    </source>
</reference>
<organism evidence="2 3">
    <name type="scientific">Flavobacterium granuli</name>
    <dbReference type="NCBI Taxonomy" id="280093"/>
    <lineage>
        <taxon>Bacteria</taxon>
        <taxon>Pseudomonadati</taxon>
        <taxon>Bacteroidota</taxon>
        <taxon>Flavobacteriia</taxon>
        <taxon>Flavobacteriales</taxon>
        <taxon>Flavobacteriaceae</taxon>
        <taxon>Flavobacterium</taxon>
    </lineage>
</organism>
<dbReference type="Gene3D" id="3.30.750.44">
    <property type="match status" value="1"/>
</dbReference>
<dbReference type="Pfam" id="PF14684">
    <property type="entry name" value="Tricorn_C1"/>
    <property type="match status" value="1"/>
</dbReference>
<dbReference type="SUPFAM" id="SSF52096">
    <property type="entry name" value="ClpP/crotonase"/>
    <property type="match status" value="1"/>
</dbReference>
<name>A0ABU1S407_9FLAO</name>
<sequence length="462" mass="52890">MSHLKKIFTFYTLVASIAGIAQQQNPILNGFWIQEGYGRILAIKDSTYAYYNLDNMTCKVLVDGNLAGRFTVVSAKENLLVLNPGGIVNYNFKRAASLPDICSTPAEKNTSFEKNFQTFWDTFNDNYAFFKERNINWQQVYSEYFPRVKKLKTEPEFALLLREVVGKINDGHIRLEIPDSLIPKMNQITSKPTKPKYEIISDLQKTYVEKIKSYNNGVIQWGLLKNSKTGYIVLTDMNNFADYIPEAEQDSKDFRKKYEAVSETKTPLQMFADELQGVDNVMKIIIDDFKNTESVVIDLRFNGGGYETVALKFLSYFITNQKNILSVKAKTKYGFSESQNYTLISAKNSYRKKVYLLTSHNTASAAEIFALGSLSYPNIVRIGSPTAGIFSELLWKELPNGWEFSLSNEVYFDSKSKSYEGIGIPVNYDMNYHKDRSAFLNDFYSNDNFVDKALEKVYSLEK</sequence>
<dbReference type="InterPro" id="IPR029045">
    <property type="entry name" value="ClpP/crotonase-like_dom_sf"/>
</dbReference>
<dbReference type="RefSeq" id="WP_310007284.1">
    <property type="nucleotide sequence ID" value="NZ_JAVDTX010000005.1"/>
</dbReference>
<evidence type="ECO:0000259" key="1">
    <source>
        <dbReference type="SMART" id="SM00245"/>
    </source>
</evidence>
<dbReference type="InterPro" id="IPR028204">
    <property type="entry name" value="Tricorn_C1"/>
</dbReference>
<dbReference type="InterPro" id="IPR005151">
    <property type="entry name" value="Tail-specific_protease"/>
</dbReference>